<reference evidence="2" key="1">
    <citation type="journal article" date="2010" name="PLoS Negl. Trop. Dis.">
        <title>The genome sequence of Trypanosoma brucei gambiense, causative agent of chronic human african trypanosomiasis.</title>
        <authorList>
            <person name="Jackson A.P."/>
            <person name="Sanders M."/>
            <person name="Berry A."/>
            <person name="McQuillan J."/>
            <person name="Aslett M.A."/>
            <person name="Quail M.A."/>
            <person name="Chukualim B."/>
            <person name="Capewell P."/>
            <person name="MacLeod A."/>
            <person name="Melville S.E."/>
            <person name="Gibson W."/>
            <person name="Barry J.D."/>
            <person name="Berriman M."/>
            <person name="Hertz-Fowler C."/>
        </authorList>
    </citation>
    <scope>NUCLEOTIDE SEQUENCE [LARGE SCALE GENOMIC DNA]</scope>
    <source>
        <strain evidence="2">MHOM/CI/86/DAL972</strain>
    </source>
</reference>
<dbReference type="GeneID" id="23864529"/>
<dbReference type="EMBL" id="FN554973">
    <property type="protein sequence ID" value="CBH16234.1"/>
    <property type="molecule type" value="Genomic_DNA"/>
</dbReference>
<evidence type="ECO:0000313" key="1">
    <source>
        <dbReference type="EMBL" id="CBH16234.1"/>
    </source>
</evidence>
<protein>
    <submittedName>
        <fullName evidence="1">Uncharacterized protein</fullName>
    </submittedName>
</protein>
<gene>
    <name evidence="1" type="ORF">TbgDal_X13310</name>
</gene>
<proteinExistence type="predicted"/>
<name>D0A4P0_TRYB9</name>
<organism evidence="1 2">
    <name type="scientific">Trypanosoma brucei gambiense (strain MHOM/CI/86/DAL972)</name>
    <dbReference type="NCBI Taxonomy" id="679716"/>
    <lineage>
        <taxon>Eukaryota</taxon>
        <taxon>Discoba</taxon>
        <taxon>Euglenozoa</taxon>
        <taxon>Kinetoplastea</taxon>
        <taxon>Metakinetoplastina</taxon>
        <taxon>Trypanosomatida</taxon>
        <taxon>Trypanosomatidae</taxon>
        <taxon>Trypanosoma</taxon>
    </lineage>
</organism>
<dbReference type="Proteomes" id="UP000002316">
    <property type="component" value="Chromosome 10"/>
</dbReference>
<evidence type="ECO:0000313" key="2">
    <source>
        <dbReference type="Proteomes" id="UP000002316"/>
    </source>
</evidence>
<dbReference type="AlphaFoldDB" id="D0A4P0"/>
<dbReference type="RefSeq" id="XP_011778498.1">
    <property type="nucleotide sequence ID" value="XM_011780196.1"/>
</dbReference>
<sequence>MKNWAKIIIISVDVAADIRIEASRSTGCKVCACASGCLGNIWRLRHAYSAKSCNAGRMEEGGVGKDVDTLPHIVNFSLRRIHKHRTAKTMGEARLVVDWERRTLETTAQAGMSKADEIHVAVLITVSRGERAAWSIN</sequence>
<dbReference type="KEGG" id="tbg:TbgDal_X13310"/>
<accession>D0A4P0</accession>